<dbReference type="SUPFAM" id="SSF53178">
    <property type="entry name" value="Peptidyl-tRNA hydrolase-like"/>
    <property type="match status" value="1"/>
</dbReference>
<comment type="subunit">
    <text evidence="7">Monomer.</text>
</comment>
<evidence type="ECO:0000256" key="9">
    <source>
        <dbReference type="RuleBase" id="RU004320"/>
    </source>
</evidence>
<keyword evidence="2 7" id="KW-0820">tRNA-binding</keyword>
<evidence type="ECO:0000256" key="8">
    <source>
        <dbReference type="RuleBase" id="RU000673"/>
    </source>
</evidence>
<dbReference type="InterPro" id="IPR001328">
    <property type="entry name" value="Pept_tRNA_hydro"/>
</dbReference>
<dbReference type="PROSITE" id="PS01195">
    <property type="entry name" value="PEPT_TRNA_HYDROL_1"/>
    <property type="match status" value="1"/>
</dbReference>
<dbReference type="PROSITE" id="PS01196">
    <property type="entry name" value="PEPT_TRNA_HYDROL_2"/>
    <property type="match status" value="1"/>
</dbReference>
<dbReference type="Gene3D" id="3.40.50.1470">
    <property type="entry name" value="Peptidyl-tRNA hydrolase"/>
    <property type="match status" value="1"/>
</dbReference>
<proteinExistence type="inferred from homology"/>
<dbReference type="CDD" id="cd00462">
    <property type="entry name" value="PTH"/>
    <property type="match status" value="1"/>
</dbReference>
<feature type="site" description="Discriminates between blocked and unblocked aminoacyl-tRNA" evidence="7">
    <location>
        <position position="9"/>
    </location>
</feature>
<accession>A0ABU0CXA5</accession>
<feature type="binding site" evidence="7">
    <location>
        <position position="112"/>
    </location>
    <ligand>
        <name>tRNA</name>
        <dbReference type="ChEBI" id="CHEBI:17843"/>
    </ligand>
</feature>
<keyword evidence="3 7" id="KW-0378">Hydrolase</keyword>
<dbReference type="InterPro" id="IPR018171">
    <property type="entry name" value="Pept_tRNA_hydro_CS"/>
</dbReference>
<dbReference type="RefSeq" id="WP_307342597.1">
    <property type="nucleotide sequence ID" value="NZ_JAUSUQ010000016.1"/>
</dbReference>
<reference evidence="10 11" key="1">
    <citation type="submission" date="2023-07" db="EMBL/GenBank/DDBJ databases">
        <title>Genomic Encyclopedia of Type Strains, Phase IV (KMG-IV): sequencing the most valuable type-strain genomes for metagenomic binning, comparative biology and taxonomic classification.</title>
        <authorList>
            <person name="Goeker M."/>
        </authorList>
    </citation>
    <scope>NUCLEOTIDE SEQUENCE [LARGE SCALE GENOMIC DNA]</scope>
    <source>
        <strain evidence="10 11">DSM 17740</strain>
    </source>
</reference>
<keyword evidence="7" id="KW-0963">Cytoplasm</keyword>
<sequence length="189" mass="21380">MKLVVGLGNPGPKYEQTRHNIGFLTVDRLAERLGVAITREKWRGLAAETSVRGQTILLFKPLTYMNRSGEAVAEVVRFFQCEADEVLVIYDDLDLPFGTMKLRMKGGHGGHNGVRSVIDHLSSQTFKRIRMGIGRPEDGDVVNYVLSPFHPQEREHLSEFIDRGASAARDYLETGDFSRVMNVYNQKQR</sequence>
<comment type="similarity">
    <text evidence="5 7 9">Belongs to the PTH family.</text>
</comment>
<dbReference type="EC" id="3.1.1.29" evidence="1 7"/>
<keyword evidence="4 7" id="KW-0694">RNA-binding</keyword>
<dbReference type="NCBIfam" id="TIGR00447">
    <property type="entry name" value="pth"/>
    <property type="match status" value="1"/>
</dbReference>
<dbReference type="GO" id="GO:0004045">
    <property type="term" value="F:peptidyl-tRNA hydrolase activity"/>
    <property type="evidence" value="ECO:0007669"/>
    <property type="project" value="UniProtKB-EC"/>
</dbReference>
<evidence type="ECO:0000256" key="3">
    <source>
        <dbReference type="ARBA" id="ARBA00022801"/>
    </source>
</evidence>
<comment type="catalytic activity">
    <reaction evidence="7 8">
        <text>an N-acyl-L-alpha-aminoacyl-tRNA + H2O = an N-acyl-L-amino acid + a tRNA + H(+)</text>
        <dbReference type="Rhea" id="RHEA:54448"/>
        <dbReference type="Rhea" id="RHEA-COMP:10123"/>
        <dbReference type="Rhea" id="RHEA-COMP:13883"/>
        <dbReference type="ChEBI" id="CHEBI:15377"/>
        <dbReference type="ChEBI" id="CHEBI:15378"/>
        <dbReference type="ChEBI" id="CHEBI:59874"/>
        <dbReference type="ChEBI" id="CHEBI:78442"/>
        <dbReference type="ChEBI" id="CHEBI:138191"/>
        <dbReference type="EC" id="3.1.1.29"/>
    </reaction>
</comment>
<feature type="binding site" evidence="7">
    <location>
        <position position="14"/>
    </location>
    <ligand>
        <name>tRNA</name>
        <dbReference type="ChEBI" id="CHEBI:17843"/>
    </ligand>
</feature>
<gene>
    <name evidence="7" type="primary">pth</name>
    <name evidence="10" type="ORF">J2S00_003463</name>
</gene>
<feature type="binding site" evidence="7">
    <location>
        <position position="64"/>
    </location>
    <ligand>
        <name>tRNA</name>
        <dbReference type="ChEBI" id="CHEBI:17843"/>
    </ligand>
</feature>
<comment type="caution">
    <text evidence="10">The sequence shown here is derived from an EMBL/GenBank/DDBJ whole genome shotgun (WGS) entry which is preliminary data.</text>
</comment>
<dbReference type="Pfam" id="PF01195">
    <property type="entry name" value="Pept_tRNA_hydro"/>
    <property type="match status" value="1"/>
</dbReference>
<evidence type="ECO:0000256" key="5">
    <source>
        <dbReference type="ARBA" id="ARBA00038063"/>
    </source>
</evidence>
<dbReference type="PANTHER" id="PTHR17224:SF1">
    <property type="entry name" value="PEPTIDYL-TRNA HYDROLASE"/>
    <property type="match status" value="1"/>
</dbReference>
<dbReference type="Proteomes" id="UP001232445">
    <property type="component" value="Unassembled WGS sequence"/>
</dbReference>
<feature type="binding site" evidence="7">
    <location>
        <position position="66"/>
    </location>
    <ligand>
        <name>tRNA</name>
        <dbReference type="ChEBI" id="CHEBI:17843"/>
    </ligand>
</feature>
<protein>
    <recommendedName>
        <fullName evidence="6 7">Peptidyl-tRNA hydrolase</fullName>
        <shortName evidence="7">Pth</shortName>
        <ecNumber evidence="1 7">3.1.1.29</ecNumber>
    </recommendedName>
</protein>
<evidence type="ECO:0000256" key="7">
    <source>
        <dbReference type="HAMAP-Rule" id="MF_00083"/>
    </source>
</evidence>
<evidence type="ECO:0000256" key="2">
    <source>
        <dbReference type="ARBA" id="ARBA00022555"/>
    </source>
</evidence>
<organism evidence="10 11">
    <name type="scientific">Caldalkalibacillus uzonensis</name>
    <dbReference type="NCBI Taxonomy" id="353224"/>
    <lineage>
        <taxon>Bacteria</taxon>
        <taxon>Bacillati</taxon>
        <taxon>Bacillota</taxon>
        <taxon>Bacilli</taxon>
        <taxon>Bacillales</taxon>
        <taxon>Bacillaceae</taxon>
        <taxon>Caldalkalibacillus</taxon>
    </lineage>
</organism>
<evidence type="ECO:0000256" key="6">
    <source>
        <dbReference type="ARBA" id="ARBA00050038"/>
    </source>
</evidence>
<name>A0ABU0CXA5_9BACI</name>
<dbReference type="HAMAP" id="MF_00083">
    <property type="entry name" value="Pept_tRNA_hydro_bact"/>
    <property type="match status" value="1"/>
</dbReference>
<comment type="function">
    <text evidence="7">Hydrolyzes ribosome-free peptidyl-tRNAs (with 1 or more amino acids incorporated), which drop off the ribosome during protein synthesis, or as a result of ribosome stalling.</text>
</comment>
<dbReference type="InterPro" id="IPR036416">
    <property type="entry name" value="Pept_tRNA_hydro_sf"/>
</dbReference>
<comment type="subcellular location">
    <subcellularLocation>
        <location evidence="7">Cytoplasm</location>
    </subcellularLocation>
</comment>
<dbReference type="PANTHER" id="PTHR17224">
    <property type="entry name" value="PEPTIDYL-TRNA HYDROLASE"/>
    <property type="match status" value="1"/>
</dbReference>
<evidence type="ECO:0000313" key="10">
    <source>
        <dbReference type="EMBL" id="MDQ0340639.1"/>
    </source>
</evidence>
<feature type="site" description="Stabilizes the basic form of H active site to accept a proton" evidence="7">
    <location>
        <position position="91"/>
    </location>
</feature>
<keyword evidence="11" id="KW-1185">Reference proteome</keyword>
<evidence type="ECO:0000313" key="11">
    <source>
        <dbReference type="Proteomes" id="UP001232445"/>
    </source>
</evidence>
<evidence type="ECO:0000256" key="1">
    <source>
        <dbReference type="ARBA" id="ARBA00013260"/>
    </source>
</evidence>
<comment type="function">
    <text evidence="7">Catalyzes the release of premature peptidyl moieties from peptidyl-tRNA molecules trapped in stalled 50S ribosomal subunits, and thus maintains levels of free tRNAs and 50S ribosomes.</text>
</comment>
<dbReference type="EMBL" id="JAUSUQ010000016">
    <property type="protein sequence ID" value="MDQ0340639.1"/>
    <property type="molecule type" value="Genomic_DNA"/>
</dbReference>
<feature type="active site" description="Proton acceptor" evidence="7">
    <location>
        <position position="19"/>
    </location>
</feature>
<evidence type="ECO:0000256" key="4">
    <source>
        <dbReference type="ARBA" id="ARBA00022884"/>
    </source>
</evidence>